<dbReference type="EMBL" id="JAINZZ010000038">
    <property type="protein sequence ID" value="MBY8880882.1"/>
    <property type="molecule type" value="Genomic_DNA"/>
</dbReference>
<evidence type="ECO:0000256" key="5">
    <source>
        <dbReference type="ARBA" id="ARBA00023163"/>
    </source>
</evidence>
<keyword evidence="9" id="KW-1185">Reference proteome</keyword>
<evidence type="ECO:0000259" key="7">
    <source>
        <dbReference type="Pfam" id="PF08281"/>
    </source>
</evidence>
<keyword evidence="3" id="KW-0731">Sigma factor</keyword>
<dbReference type="NCBIfam" id="TIGR02983">
    <property type="entry name" value="SigE-fam_strep"/>
    <property type="match status" value="1"/>
</dbReference>
<protein>
    <submittedName>
        <fullName evidence="8">Sigma-70 family RNA polymerase sigma factor</fullName>
    </submittedName>
</protein>
<dbReference type="PANTHER" id="PTHR43133">
    <property type="entry name" value="RNA POLYMERASE ECF-TYPE SIGMA FACTO"/>
    <property type="match status" value="1"/>
</dbReference>
<evidence type="ECO:0000256" key="3">
    <source>
        <dbReference type="ARBA" id="ARBA00023082"/>
    </source>
</evidence>
<dbReference type="CDD" id="cd06171">
    <property type="entry name" value="Sigma70_r4"/>
    <property type="match status" value="1"/>
</dbReference>
<evidence type="ECO:0000256" key="2">
    <source>
        <dbReference type="ARBA" id="ARBA00023015"/>
    </source>
</evidence>
<feature type="domain" description="RNA polymerase sigma factor 70 region 4 type 2" evidence="7">
    <location>
        <begin position="105"/>
        <end position="157"/>
    </location>
</feature>
<accession>A0ABS7QCI4</accession>
<dbReference type="InterPro" id="IPR014284">
    <property type="entry name" value="RNA_pol_sigma-70_dom"/>
</dbReference>
<dbReference type="Proteomes" id="UP000778578">
    <property type="component" value="Unassembled WGS sequence"/>
</dbReference>
<keyword evidence="4" id="KW-0238">DNA-binding</keyword>
<dbReference type="SUPFAM" id="SSF88946">
    <property type="entry name" value="Sigma2 domain of RNA polymerase sigma factors"/>
    <property type="match status" value="1"/>
</dbReference>
<reference evidence="8 9" key="1">
    <citation type="submission" date="2021-08" db="EMBL/GenBank/DDBJ databases">
        <title>WGS of actinomycetes from Thailand.</title>
        <authorList>
            <person name="Thawai C."/>
        </authorList>
    </citation>
    <scope>NUCLEOTIDE SEQUENCE [LARGE SCALE GENOMIC DNA]</scope>
    <source>
        <strain evidence="8 9">PLK6-54</strain>
    </source>
</reference>
<evidence type="ECO:0000256" key="1">
    <source>
        <dbReference type="ARBA" id="ARBA00010641"/>
    </source>
</evidence>
<dbReference type="InterPro" id="IPR013325">
    <property type="entry name" value="RNA_pol_sigma_r2"/>
</dbReference>
<dbReference type="InterPro" id="IPR007627">
    <property type="entry name" value="RNA_pol_sigma70_r2"/>
</dbReference>
<comment type="caution">
    <text evidence="8">The sequence shown here is derived from an EMBL/GenBank/DDBJ whole genome shotgun (WGS) entry which is preliminary data.</text>
</comment>
<evidence type="ECO:0000256" key="4">
    <source>
        <dbReference type="ARBA" id="ARBA00023125"/>
    </source>
</evidence>
<organism evidence="8 9">
    <name type="scientific">Actinacidiphila acidipaludis</name>
    <dbReference type="NCBI Taxonomy" id="2873382"/>
    <lineage>
        <taxon>Bacteria</taxon>
        <taxon>Bacillati</taxon>
        <taxon>Actinomycetota</taxon>
        <taxon>Actinomycetes</taxon>
        <taxon>Kitasatosporales</taxon>
        <taxon>Streptomycetaceae</taxon>
        <taxon>Actinacidiphila</taxon>
    </lineage>
</organism>
<keyword evidence="5" id="KW-0804">Transcription</keyword>
<dbReference type="SUPFAM" id="SSF88659">
    <property type="entry name" value="Sigma3 and sigma4 domains of RNA polymerase sigma factors"/>
    <property type="match status" value="1"/>
</dbReference>
<gene>
    <name evidence="8" type="ORF">K7862_25065</name>
</gene>
<dbReference type="Gene3D" id="1.10.1740.10">
    <property type="match status" value="1"/>
</dbReference>
<dbReference type="Pfam" id="PF04542">
    <property type="entry name" value="Sigma70_r2"/>
    <property type="match status" value="1"/>
</dbReference>
<dbReference type="InterPro" id="IPR013249">
    <property type="entry name" value="RNA_pol_sigma70_r4_t2"/>
</dbReference>
<dbReference type="InterPro" id="IPR014325">
    <property type="entry name" value="RNA_pol_sigma-E_actinobac"/>
</dbReference>
<dbReference type="InterPro" id="IPR039425">
    <property type="entry name" value="RNA_pol_sigma-70-like"/>
</dbReference>
<dbReference type="InterPro" id="IPR013324">
    <property type="entry name" value="RNA_pol_sigma_r3/r4-like"/>
</dbReference>
<evidence type="ECO:0000313" key="9">
    <source>
        <dbReference type="Proteomes" id="UP000778578"/>
    </source>
</evidence>
<dbReference type="NCBIfam" id="TIGR02937">
    <property type="entry name" value="sigma70-ECF"/>
    <property type="match status" value="1"/>
</dbReference>
<dbReference type="Gene3D" id="1.10.10.10">
    <property type="entry name" value="Winged helix-like DNA-binding domain superfamily/Winged helix DNA-binding domain"/>
    <property type="match status" value="1"/>
</dbReference>
<feature type="domain" description="RNA polymerase sigma-70 region 2" evidence="6">
    <location>
        <begin position="13"/>
        <end position="79"/>
    </location>
</feature>
<dbReference type="Pfam" id="PF08281">
    <property type="entry name" value="Sigma70_r4_2"/>
    <property type="match status" value="1"/>
</dbReference>
<comment type="similarity">
    <text evidence="1">Belongs to the sigma-70 factor family. ECF subfamily.</text>
</comment>
<sequence length="174" mass="19202">MRPDDLAEFSAFVRARSAALFRTAFLLTGERGQAEDLVQSALERLCRHWRTVGRAQAPEAYARRVLVNLVYDRHRSRRRSGTEVPLDDGGPASGFDAYQQILSRDELMRGLRALPVNMRTVLVLRYFDDMTDAEIATALGIRASTVRSQAARGLAKLRAAAQDRTAGPAGGGTR</sequence>
<dbReference type="InterPro" id="IPR036388">
    <property type="entry name" value="WH-like_DNA-bd_sf"/>
</dbReference>
<dbReference type="RefSeq" id="WP_222966369.1">
    <property type="nucleotide sequence ID" value="NZ_JAINZZ010000038.1"/>
</dbReference>
<evidence type="ECO:0000259" key="6">
    <source>
        <dbReference type="Pfam" id="PF04542"/>
    </source>
</evidence>
<keyword evidence="2" id="KW-0805">Transcription regulation</keyword>
<dbReference type="PANTHER" id="PTHR43133:SF50">
    <property type="entry name" value="ECF RNA POLYMERASE SIGMA FACTOR SIGM"/>
    <property type="match status" value="1"/>
</dbReference>
<proteinExistence type="inferred from homology"/>
<name>A0ABS7QCI4_9ACTN</name>
<evidence type="ECO:0000313" key="8">
    <source>
        <dbReference type="EMBL" id="MBY8880882.1"/>
    </source>
</evidence>